<feature type="domain" description="Novel STAND NTPase 1" evidence="2">
    <location>
        <begin position="64"/>
        <end position="147"/>
    </location>
</feature>
<organism evidence="3 4">
    <name type="scientific">Streptomyces cylindrosporus</name>
    <dbReference type="NCBI Taxonomy" id="2927583"/>
    <lineage>
        <taxon>Bacteria</taxon>
        <taxon>Bacillati</taxon>
        <taxon>Actinomycetota</taxon>
        <taxon>Actinomycetes</taxon>
        <taxon>Kitasatosporales</taxon>
        <taxon>Streptomycetaceae</taxon>
        <taxon>Streptomyces</taxon>
    </lineage>
</organism>
<protein>
    <recommendedName>
        <fullName evidence="2">Novel STAND NTPase 1 domain-containing protein</fullName>
    </recommendedName>
</protein>
<dbReference type="EMBL" id="JALDAY010000013">
    <property type="protein sequence ID" value="MCI3276990.1"/>
    <property type="molecule type" value="Genomic_DNA"/>
</dbReference>
<accession>A0ABS9YIH7</accession>
<dbReference type="InterPro" id="IPR049052">
    <property type="entry name" value="nSTAND1"/>
</dbReference>
<evidence type="ECO:0000256" key="1">
    <source>
        <dbReference type="SAM" id="MobiDB-lite"/>
    </source>
</evidence>
<feature type="compositionally biased region" description="Basic residues" evidence="1">
    <location>
        <begin position="258"/>
        <end position="286"/>
    </location>
</feature>
<evidence type="ECO:0000313" key="3">
    <source>
        <dbReference type="EMBL" id="MCI3276990.1"/>
    </source>
</evidence>
<evidence type="ECO:0000259" key="2">
    <source>
        <dbReference type="Pfam" id="PF20703"/>
    </source>
</evidence>
<evidence type="ECO:0000313" key="4">
    <source>
        <dbReference type="Proteomes" id="UP001165269"/>
    </source>
</evidence>
<feature type="region of interest" description="Disordered" evidence="1">
    <location>
        <begin position="195"/>
        <end position="286"/>
    </location>
</feature>
<reference evidence="3" key="1">
    <citation type="submission" date="2022-03" db="EMBL/GenBank/DDBJ databases">
        <title>Streptomyces 7R015 and 7R016 isolated from Barleria lupulina in Thailand.</title>
        <authorList>
            <person name="Kanchanasin P."/>
            <person name="Phongsopitanun W."/>
            <person name="Tanasupawat S."/>
        </authorList>
    </citation>
    <scope>NUCLEOTIDE SEQUENCE</scope>
    <source>
        <strain evidence="3">7R015</strain>
    </source>
</reference>
<name>A0ABS9YIH7_9ACTN</name>
<dbReference type="RefSeq" id="WP_242774108.1">
    <property type="nucleotide sequence ID" value="NZ_JALDAY010000013.1"/>
</dbReference>
<keyword evidence="4" id="KW-1185">Reference proteome</keyword>
<dbReference type="Proteomes" id="UP001165269">
    <property type="component" value="Unassembled WGS sequence"/>
</dbReference>
<proteinExistence type="predicted"/>
<comment type="caution">
    <text evidence="3">The sequence shown here is derived from an EMBL/GenBank/DDBJ whole genome shotgun (WGS) entry which is preliminary data.</text>
</comment>
<sequence length="286" mass="31341">MNEITPARDVQDAAAEAASEASEEVFLEVFSPVADQDIADASLATAPEVLEVPAPEPLWVALGGEDTKRRLTRDELDDTADTALVLEEAARARLLTLDDNRVEIAHEALIRCWSRLTQWLTEDRDRLLTHRRLTEATDIWESLDRDPGALYRGAPSSPRRNSLPRFSPAASATSWMRAPLPRAPKQPSYAAGYGACVSSQPSSSSSCSLLEQPSVTPCTPRTPPDTNATSSSPNGSPNSGGAAPGQPVTRRTAEPRRLPSRSRPHHPRRTAQRHGDHPRRQRRRTQ</sequence>
<gene>
    <name evidence="3" type="ORF">MQP27_38595</name>
</gene>
<dbReference type="Pfam" id="PF20703">
    <property type="entry name" value="nSTAND1"/>
    <property type="match status" value="1"/>
</dbReference>
<feature type="compositionally biased region" description="Low complexity" evidence="1">
    <location>
        <begin position="196"/>
        <end position="215"/>
    </location>
</feature>
<feature type="compositionally biased region" description="Low complexity" evidence="1">
    <location>
        <begin position="226"/>
        <end position="245"/>
    </location>
</feature>